<dbReference type="RefSeq" id="WP_188531104.1">
    <property type="nucleotide sequence ID" value="NZ_BMGR01000006.1"/>
</dbReference>
<proteinExistence type="predicted"/>
<dbReference type="Proteomes" id="UP000644756">
    <property type="component" value="Unassembled WGS sequence"/>
</dbReference>
<evidence type="ECO:0000313" key="2">
    <source>
        <dbReference type="EMBL" id="GGG04527.1"/>
    </source>
</evidence>
<organism evidence="2 3">
    <name type="scientific">Paenibacillus abyssi</name>
    <dbReference type="NCBI Taxonomy" id="1340531"/>
    <lineage>
        <taxon>Bacteria</taxon>
        <taxon>Bacillati</taxon>
        <taxon>Bacillota</taxon>
        <taxon>Bacilli</taxon>
        <taxon>Bacillales</taxon>
        <taxon>Paenibacillaceae</taxon>
        <taxon>Paenibacillus</taxon>
    </lineage>
</organism>
<keyword evidence="1" id="KW-0472">Membrane</keyword>
<keyword evidence="1" id="KW-1133">Transmembrane helix</keyword>
<gene>
    <name evidence="2" type="ORF">GCM10010916_21970</name>
</gene>
<evidence type="ECO:0000313" key="3">
    <source>
        <dbReference type="Proteomes" id="UP000644756"/>
    </source>
</evidence>
<reference evidence="2" key="2">
    <citation type="submission" date="2020-09" db="EMBL/GenBank/DDBJ databases">
        <authorList>
            <person name="Sun Q."/>
            <person name="Zhou Y."/>
        </authorList>
    </citation>
    <scope>NUCLEOTIDE SEQUENCE</scope>
    <source>
        <strain evidence="2">CGMCC 1.12987</strain>
    </source>
</reference>
<evidence type="ECO:0008006" key="4">
    <source>
        <dbReference type="Google" id="ProtNLM"/>
    </source>
</evidence>
<keyword evidence="3" id="KW-1185">Reference proteome</keyword>
<accession>A0A917D034</accession>
<name>A0A917D034_9BACL</name>
<dbReference type="AlphaFoldDB" id="A0A917D034"/>
<evidence type="ECO:0000256" key="1">
    <source>
        <dbReference type="SAM" id="Phobius"/>
    </source>
</evidence>
<comment type="caution">
    <text evidence="2">The sequence shown here is derived from an EMBL/GenBank/DDBJ whole genome shotgun (WGS) entry which is preliminary data.</text>
</comment>
<dbReference type="EMBL" id="BMGR01000006">
    <property type="protein sequence ID" value="GGG04527.1"/>
    <property type="molecule type" value="Genomic_DNA"/>
</dbReference>
<protein>
    <recommendedName>
        <fullName evidence="4">50S ribosomal protein L33</fullName>
    </recommendedName>
</protein>
<sequence>MTNVTKQEARRLIGKSIYAVRKDGSVVTGKLERIEKDRLIIKSFSKGKGKKMRTKAILPLVLFDLLAIGTAPFAFGPYGFGGYGGYGYGGYPGFYY</sequence>
<feature type="transmembrane region" description="Helical" evidence="1">
    <location>
        <begin position="56"/>
        <end position="75"/>
    </location>
</feature>
<reference evidence="2" key="1">
    <citation type="journal article" date="2014" name="Int. J. Syst. Evol. Microbiol.">
        <title>Complete genome sequence of Corynebacterium casei LMG S-19264T (=DSM 44701T), isolated from a smear-ripened cheese.</title>
        <authorList>
            <consortium name="US DOE Joint Genome Institute (JGI-PGF)"/>
            <person name="Walter F."/>
            <person name="Albersmeier A."/>
            <person name="Kalinowski J."/>
            <person name="Ruckert C."/>
        </authorList>
    </citation>
    <scope>NUCLEOTIDE SEQUENCE</scope>
    <source>
        <strain evidence="2">CGMCC 1.12987</strain>
    </source>
</reference>
<keyword evidence="1" id="KW-0812">Transmembrane</keyword>